<name>A0A5B1C2K1_VIBCL</name>
<dbReference type="EMBL" id="VUAA01000007">
    <property type="protein sequence ID" value="KAA1255237.1"/>
    <property type="molecule type" value="Genomic_DNA"/>
</dbReference>
<protein>
    <submittedName>
        <fullName evidence="4">NADAR family protein</fullName>
    </submittedName>
</protein>
<evidence type="ECO:0000259" key="3">
    <source>
        <dbReference type="Pfam" id="PF08719"/>
    </source>
</evidence>
<dbReference type="InterPro" id="IPR037238">
    <property type="entry name" value="YbiA-like_sf"/>
</dbReference>
<dbReference type="SUPFAM" id="SSF143990">
    <property type="entry name" value="YbiA-like"/>
    <property type="match status" value="1"/>
</dbReference>
<comment type="catalytic activity">
    <reaction evidence="2">
        <text>2,5-diamino-6-hydroxy-4-(5-phosphoribosylamino)-pyrimidine + H2O = 2,5,6-triamino-4-hydroxypyrimidine + D-ribose 5-phosphate</text>
        <dbReference type="Rhea" id="RHEA:23436"/>
        <dbReference type="ChEBI" id="CHEBI:15377"/>
        <dbReference type="ChEBI" id="CHEBI:58614"/>
        <dbReference type="ChEBI" id="CHEBI:78346"/>
        <dbReference type="ChEBI" id="CHEBI:137796"/>
    </reaction>
</comment>
<dbReference type="Proteomes" id="UP000323225">
    <property type="component" value="Unassembled WGS sequence"/>
</dbReference>
<gene>
    <name evidence="4" type="ORF">F0M16_08450</name>
</gene>
<dbReference type="AlphaFoldDB" id="A0A5B1C2K1"/>
<organism evidence="4 5">
    <name type="scientific">Vibrio cholerae</name>
    <dbReference type="NCBI Taxonomy" id="666"/>
    <lineage>
        <taxon>Bacteria</taxon>
        <taxon>Pseudomonadati</taxon>
        <taxon>Pseudomonadota</taxon>
        <taxon>Gammaproteobacteria</taxon>
        <taxon>Vibrionales</taxon>
        <taxon>Vibrionaceae</taxon>
        <taxon>Vibrio</taxon>
    </lineage>
</organism>
<dbReference type="InterPro" id="IPR012816">
    <property type="entry name" value="NADAR"/>
</dbReference>
<evidence type="ECO:0000313" key="4">
    <source>
        <dbReference type="EMBL" id="KAA1255237.1"/>
    </source>
</evidence>
<reference evidence="4 5" key="1">
    <citation type="submission" date="2019-09" db="EMBL/GenBank/DDBJ databases">
        <authorList>
            <person name="Kritzky A."/>
            <person name="Schelkanova E.Y."/>
            <person name="Alkhova Z.V."/>
            <person name="Smirnova N.I."/>
        </authorList>
    </citation>
    <scope>NUCLEOTIDE SEQUENCE [LARGE SCALE GENOMIC DNA]</scope>
    <source>
        <strain evidence="4 5">M1526</strain>
    </source>
</reference>
<comment type="catalytic activity">
    <reaction evidence="1">
        <text>5-amino-6-(5-phospho-D-ribosylamino)uracil + H2O = 5,6-diaminouracil + D-ribose 5-phosphate</text>
        <dbReference type="Rhea" id="RHEA:55020"/>
        <dbReference type="ChEBI" id="CHEBI:15377"/>
        <dbReference type="ChEBI" id="CHEBI:46252"/>
        <dbReference type="ChEBI" id="CHEBI:58453"/>
        <dbReference type="ChEBI" id="CHEBI:78346"/>
    </reaction>
</comment>
<evidence type="ECO:0000256" key="2">
    <source>
        <dbReference type="ARBA" id="ARBA00000751"/>
    </source>
</evidence>
<sequence length="209" mass="24383">MNQQTNTVHFRTYDKETSAAFLKTRGKWGELSNMCAGFPISINGLELLGTEALYQSLRFTEHPEIQKLIFEQENLYFSKKCCQPFVEKSRKYWMKERVQFMRWCLQLKIAQHWDVIVPILNESKGMPIVEISKHDDFWGAKIQEDGGLYGMNVLGRLWMEQREIVFNNGFKSFEKILPPDLEGLMILGKPALGYLSKKPREACDQLGFF</sequence>
<comment type="caution">
    <text evidence="4">The sequence shown here is derived from an EMBL/GenBank/DDBJ whole genome shotgun (WGS) entry which is preliminary data.</text>
</comment>
<feature type="domain" description="NADAR" evidence="3">
    <location>
        <begin position="27"/>
        <end position="163"/>
    </location>
</feature>
<proteinExistence type="predicted"/>
<accession>A0A5B1C2K1</accession>
<evidence type="ECO:0000313" key="5">
    <source>
        <dbReference type="Proteomes" id="UP000323225"/>
    </source>
</evidence>
<dbReference type="CDD" id="cd15457">
    <property type="entry name" value="NADAR"/>
    <property type="match status" value="1"/>
</dbReference>
<dbReference type="Gene3D" id="1.10.357.40">
    <property type="entry name" value="YbiA-like"/>
    <property type="match status" value="1"/>
</dbReference>
<evidence type="ECO:0000256" key="1">
    <source>
        <dbReference type="ARBA" id="ARBA00000022"/>
    </source>
</evidence>
<dbReference type="Pfam" id="PF08719">
    <property type="entry name" value="NADAR"/>
    <property type="match status" value="1"/>
</dbReference>